<dbReference type="AlphaFoldDB" id="A0AAF0U4Q5"/>
<accession>A0AAF0U4Q5</accession>
<keyword evidence="1" id="KW-0812">Transmembrane</keyword>
<feature type="transmembrane region" description="Helical" evidence="1">
    <location>
        <begin position="169"/>
        <end position="192"/>
    </location>
</feature>
<evidence type="ECO:0000313" key="3">
    <source>
        <dbReference type="Proteomes" id="UP001234989"/>
    </source>
</evidence>
<proteinExistence type="predicted"/>
<gene>
    <name evidence="2" type="ORF">MTR67_032710</name>
</gene>
<evidence type="ECO:0000256" key="1">
    <source>
        <dbReference type="SAM" id="Phobius"/>
    </source>
</evidence>
<keyword evidence="3" id="KW-1185">Reference proteome</keyword>
<keyword evidence="1" id="KW-1133">Transmembrane helix</keyword>
<name>A0AAF0U4Q5_SOLVR</name>
<keyword evidence="1" id="KW-0472">Membrane</keyword>
<reference evidence="2" key="1">
    <citation type="submission" date="2023-08" db="EMBL/GenBank/DDBJ databases">
        <title>A de novo genome assembly of Solanum verrucosum Schlechtendal, a Mexican diploid species geographically isolated from the other diploid A-genome species in potato relatives.</title>
        <authorList>
            <person name="Hosaka K."/>
        </authorList>
    </citation>
    <scope>NUCLEOTIDE SEQUENCE</scope>
    <source>
        <tissue evidence="2">Young leaves</tissue>
    </source>
</reference>
<feature type="transmembrane region" description="Helical" evidence="1">
    <location>
        <begin position="121"/>
        <end position="149"/>
    </location>
</feature>
<sequence>MCASVSSSRLPKLVNISDLKFIELWIEHTISPFYNYPFSKKHKLYFTILCKCLFLPLHEYVFSLTILNIYSDHCLIYAVTELPSFPAFDIGSLHSIYEEGSTSDACNKNCNTAKPSITKGLFYIVFVSALVSKYRYFFLSITIFLNSVTSSRITTLTPRKLNDFENRPWSLHISVSILSLYITAYFTGNIFLH</sequence>
<organism evidence="2 3">
    <name type="scientific">Solanum verrucosum</name>
    <dbReference type="NCBI Taxonomy" id="315347"/>
    <lineage>
        <taxon>Eukaryota</taxon>
        <taxon>Viridiplantae</taxon>
        <taxon>Streptophyta</taxon>
        <taxon>Embryophyta</taxon>
        <taxon>Tracheophyta</taxon>
        <taxon>Spermatophyta</taxon>
        <taxon>Magnoliopsida</taxon>
        <taxon>eudicotyledons</taxon>
        <taxon>Gunneridae</taxon>
        <taxon>Pentapetalae</taxon>
        <taxon>asterids</taxon>
        <taxon>lamiids</taxon>
        <taxon>Solanales</taxon>
        <taxon>Solanaceae</taxon>
        <taxon>Solanoideae</taxon>
        <taxon>Solaneae</taxon>
        <taxon>Solanum</taxon>
    </lineage>
</organism>
<dbReference type="Proteomes" id="UP001234989">
    <property type="component" value="Chromosome 7"/>
</dbReference>
<protein>
    <submittedName>
        <fullName evidence="2">Uncharacterized protein</fullName>
    </submittedName>
</protein>
<evidence type="ECO:0000313" key="2">
    <source>
        <dbReference type="EMBL" id="WMV39325.1"/>
    </source>
</evidence>
<dbReference type="EMBL" id="CP133618">
    <property type="protein sequence ID" value="WMV39325.1"/>
    <property type="molecule type" value="Genomic_DNA"/>
</dbReference>